<dbReference type="InterPro" id="IPR009081">
    <property type="entry name" value="PP-bd_ACP"/>
</dbReference>
<dbReference type="RefSeq" id="WP_261595383.1">
    <property type="nucleotide sequence ID" value="NZ_CAMAPD010000034.1"/>
</dbReference>
<dbReference type="InterPro" id="IPR014031">
    <property type="entry name" value="Ketoacyl_synth_C"/>
</dbReference>
<keyword evidence="9" id="KW-0677">Repeat</keyword>
<dbReference type="InterPro" id="IPR057326">
    <property type="entry name" value="KR_dom"/>
</dbReference>
<feature type="domain" description="Carrier" evidence="11">
    <location>
        <begin position="137"/>
        <end position="211"/>
    </location>
</feature>
<dbReference type="SMART" id="SM00825">
    <property type="entry name" value="PKS_KS"/>
    <property type="match status" value="2"/>
</dbReference>
<evidence type="ECO:0000313" key="13">
    <source>
        <dbReference type="EMBL" id="CAH9068208.1"/>
    </source>
</evidence>
<proteinExistence type="inferred from homology"/>
<comment type="pathway">
    <text evidence="3">Lipid metabolism; fatty acid biosynthesis.</text>
</comment>
<evidence type="ECO:0000256" key="1">
    <source>
        <dbReference type="ARBA" id="ARBA00004496"/>
    </source>
</evidence>
<dbReference type="Pfam" id="PF00550">
    <property type="entry name" value="PP-binding"/>
    <property type="match status" value="3"/>
</dbReference>
<evidence type="ECO:0000256" key="9">
    <source>
        <dbReference type="ARBA" id="ARBA00022737"/>
    </source>
</evidence>
<gene>
    <name evidence="13" type="primary">pksJ_2</name>
    <name evidence="13" type="ORF">PSECIP111951_04071</name>
</gene>
<dbReference type="InterPro" id="IPR013968">
    <property type="entry name" value="PKS_KR"/>
</dbReference>
<reference evidence="13 14" key="1">
    <citation type="submission" date="2022-07" db="EMBL/GenBank/DDBJ databases">
        <authorList>
            <person name="Criscuolo A."/>
        </authorList>
    </citation>
    <scope>NUCLEOTIDE SEQUENCE [LARGE SCALE GENOMIC DNA]</scope>
    <source>
        <strain evidence="14">CIP 111951</strain>
    </source>
</reference>
<dbReference type="SUPFAM" id="SSF51735">
    <property type="entry name" value="NAD(P)-binding Rossmann-fold domains"/>
    <property type="match status" value="2"/>
</dbReference>
<dbReference type="PROSITE" id="PS00012">
    <property type="entry name" value="PHOSPHOPANTETHEINE"/>
    <property type="match status" value="1"/>
</dbReference>
<feature type="domain" description="Ketosynthase family 3 (KS3)" evidence="12">
    <location>
        <begin position="361"/>
        <end position="787"/>
    </location>
</feature>
<evidence type="ECO:0000256" key="10">
    <source>
        <dbReference type="SAM" id="Coils"/>
    </source>
</evidence>
<organism evidence="13 14">
    <name type="scientific">Pseudoalteromonas holothuriae</name>
    <dbReference type="NCBI Taxonomy" id="2963714"/>
    <lineage>
        <taxon>Bacteria</taxon>
        <taxon>Pseudomonadati</taxon>
        <taxon>Pseudomonadota</taxon>
        <taxon>Gammaproteobacteria</taxon>
        <taxon>Alteromonadales</taxon>
        <taxon>Pseudoalteromonadaceae</taxon>
        <taxon>Pseudoalteromonas</taxon>
    </lineage>
</organism>
<dbReference type="CDD" id="cd08953">
    <property type="entry name" value="KR_2_SDR_x"/>
    <property type="match status" value="1"/>
</dbReference>
<dbReference type="InterPro" id="IPR050091">
    <property type="entry name" value="PKS_NRPS_Biosynth_Enz"/>
</dbReference>
<dbReference type="Pfam" id="PF16197">
    <property type="entry name" value="KAsynt_C_assoc"/>
    <property type="match status" value="1"/>
</dbReference>
<dbReference type="InterPro" id="IPR036736">
    <property type="entry name" value="ACP-like_sf"/>
</dbReference>
<dbReference type="InterPro" id="IPR020841">
    <property type="entry name" value="PKS_Beta-ketoAc_synthase_dom"/>
</dbReference>
<feature type="coiled-coil region" evidence="10">
    <location>
        <begin position="2031"/>
        <end position="2058"/>
    </location>
</feature>
<sequence>MVSVLRAKVSGLENLDKLTRECDLELFIAFSSMAGVLGNAGQGDYAAANAYMDGYMHQRAQAVAAGEGHGVSMSIAWPLWQDGGMTVDSETLKLTMGKLGLVAMPTDSGIKAFYTALATNQKSVLVEHRQFKIEQPSDDRTMISTLLCTLLDVEAKELEFDSSWQELGCDQLKLSWLVEQIQLQFEIVLELNQLLEFDTPSKMLQYIQARHISPGLNDKVNISHMPDDIPSPVESLRSLLANILGKHIGMAADRIASDDEFEQFGIDSVIMLKMTSELEEKFGSLPKTLFFEYKSIEQLSEYFVEHYADTLDTWQKTTQAEVARDPVRSYPKVSQEQSILSDNSVAIRHEISEHETSVSASQDIAIIGIAGQYPGASGLTEFWQNLLHGVDSIRSVPQSRWSHEDYYHSDKRVIGKTYAKWGGFIDDFDKFDPLFFNISPREANGIDPQERLFLQTAYHALEDAGYNPMTFNQQGTIGVYVGVMYEEYQLYGQVTPDFSFVLPGNPSAIANRVSFYFNLMGPSLAIDSMCSSSLTTIHLACQSIRSNECNAAIAGGVNLSLHPNKFLLLAQGGFAASQPGCRSFGEGGDGYVPGEGVGAVVLKPLTKAIADNDAIHAIIKGSAINHGGRANGYSVPDPLAQAQVIRQAYENANVDVATISYIEAHGTGTSLGDPIEVEALRKVFGANGQQTFMLGSVKSNIGHCESAAGIAGLTKVLLQMKHATIVPSLHSNALNPNINFAELPFKVPQTAHEWPRMNSSEAQDMPRRAGISAFGAGGSNAHLVIEEYTSKQPESPQNGEYSIVLSAKTHDALHQKAKDLLAALQTESLNTQIRLLDIAYTLQCGREAMLERLAFVADSVKSCIDTLSAFIAGNDADWALGTADKSMRNQCLEEQIYAGLDAHQRLIKQQRHWLQGGKVEWQHNYAPQLSPQKLNLPLYPFDKRRCWYTKLGTPSVNQATKTIPALSNKTIEQESAKPVNLRYNWYEKALVLTEEKHTISNILILATSDTRELAHKIAQQFDASQVLEVDDQNLSITENRRYQHVIDVCGCSKTMTDESVWFEHVQSIVRENHKPGLRMMALTEMTHQLDVHDKVTETGSMQASLYTMLQAEYQGVTSWTVDIDSQLSDITLFELLRDEFAQQQPDNVVAYRKTRRYVASLEPQQIEFNKTDTWVLPENKVLLITGGTSGLGYLCAKHCIEKHGVKKLVLTGRDVFPDKTQWQHYIATHSDKLSEKIKSVQTLERLGAEVQVYSATLSERVQVRELLDKVIASMGEISGVVHCAGNVDFHTPAFIRKTPATVKTVLEPKVQGLKVLLKEVQNQPLQFVVCYSSISALLPELSVGQLDYAMANFYMDQIVKVAARTMPMMSIQWSSWSQSGMAKSQSQRFKESGLVALNDDDGLAFFDDAVAKIIHQDARGVYAPVLIDERVWQQNLANERPVLSHKDKSPLGTRQNDTLFSLSHIEKSILAWLTELFSQELQVEQDILEPDTSFQEVGVDSILIAQFINRMEAELGASLDPGIIIEHASLERLTHYIVSTFPKHCATLLDNLQPLAAANSPSSKPSNGGNPVSAELPAKRTGVDKEEHVAVIGLGCHFPGANDAKSFWENLKAGKDCVTNVPVNRQALYKTQGYDGPMWGAFMDDIEYFDAQYFNLKSEDVVQIDPLIRQWLEVSAVALNDAGYDREKLRGRRVGVYAGARTGPFAYHAAQYGVTTGLAGTAQNFISNYLAHVYDLRGPNMVVDTACSSALTAVHLAVQSIKSGESEIAVAGGVDVLLDSTPFLTLGAAKVLSPDGRCKTFDESANGIALGEGCGVVILKRLSRAIDDGNKIYAVIEGSAINNDGNTMGITTPNPDAQKQLLELAIADADVDASTISYVETHGTGTQIGDPLELKALNATLGIREKTAPRCGVGSVKSNIGHLLSAAGAASLIKVLLSITNKELPPTLHCKKPNPRFNFSDSGLYVVQAHQPWLDDSHVLRAGISSFGLGGCNAHLIVSNAGIPNRCTGTMEPRKPKIKFNKSRYWIHNVIDEGTKNLYNANAELKEKNNEYEEELVDFFDFH</sequence>
<evidence type="ECO:0000256" key="5">
    <source>
        <dbReference type="ARBA" id="ARBA00022450"/>
    </source>
</evidence>
<dbReference type="PANTHER" id="PTHR43775">
    <property type="entry name" value="FATTY ACID SYNTHASE"/>
    <property type="match status" value="1"/>
</dbReference>
<dbReference type="InterPro" id="IPR018201">
    <property type="entry name" value="Ketoacyl_synth_AS"/>
</dbReference>
<dbReference type="Pfam" id="PF22336">
    <property type="entry name" value="RhiE-like_linker"/>
    <property type="match status" value="1"/>
</dbReference>
<dbReference type="Pfam" id="PF08659">
    <property type="entry name" value="KR"/>
    <property type="match status" value="2"/>
</dbReference>
<dbReference type="InterPro" id="IPR006162">
    <property type="entry name" value="Ppantetheine_attach_site"/>
</dbReference>
<evidence type="ECO:0000256" key="3">
    <source>
        <dbReference type="ARBA" id="ARBA00005194"/>
    </source>
</evidence>
<keyword evidence="8" id="KW-0808">Transferase</keyword>
<dbReference type="SUPFAM" id="SSF53901">
    <property type="entry name" value="Thiolase-like"/>
    <property type="match status" value="2"/>
</dbReference>
<dbReference type="SMART" id="SM00823">
    <property type="entry name" value="PKS_PP"/>
    <property type="match status" value="2"/>
</dbReference>
<dbReference type="Gene3D" id="3.40.50.720">
    <property type="entry name" value="NAD(P)-binding Rossmann-like Domain"/>
    <property type="match status" value="2"/>
</dbReference>
<dbReference type="PROSITE" id="PS50075">
    <property type="entry name" value="CARRIER"/>
    <property type="match status" value="3"/>
</dbReference>
<accession>A0ABN8URR3</accession>
<dbReference type="Gene3D" id="3.40.47.10">
    <property type="match status" value="2"/>
</dbReference>
<protein>
    <submittedName>
        <fullName evidence="13">Polyketide synthase PksJ</fullName>
    </submittedName>
</protein>
<evidence type="ECO:0000256" key="2">
    <source>
        <dbReference type="ARBA" id="ARBA00004792"/>
    </source>
</evidence>
<comment type="pathway">
    <text evidence="2">Antibiotic biosynthesis.</text>
</comment>
<feature type="domain" description="Carrier" evidence="11">
    <location>
        <begin position="1464"/>
        <end position="1541"/>
    </location>
</feature>
<dbReference type="InterPro" id="IPR014030">
    <property type="entry name" value="Ketoacyl_synth_N"/>
</dbReference>
<comment type="subcellular location">
    <subcellularLocation>
        <location evidence="1">Cytoplasm</location>
    </subcellularLocation>
</comment>
<dbReference type="InterPro" id="IPR016039">
    <property type="entry name" value="Thiolase-like"/>
</dbReference>
<keyword evidence="6" id="KW-0963">Cytoplasm</keyword>
<dbReference type="PROSITE" id="PS00606">
    <property type="entry name" value="KS3_1"/>
    <property type="match status" value="1"/>
</dbReference>
<dbReference type="EMBL" id="CAMAPD010000034">
    <property type="protein sequence ID" value="CAH9068208.1"/>
    <property type="molecule type" value="Genomic_DNA"/>
</dbReference>
<dbReference type="InterPro" id="IPR032821">
    <property type="entry name" value="PKS_assoc"/>
</dbReference>
<dbReference type="Pfam" id="PF02801">
    <property type="entry name" value="Ketoacyl-synt_C"/>
    <property type="match status" value="2"/>
</dbReference>
<dbReference type="SUPFAM" id="SSF47336">
    <property type="entry name" value="ACP-like"/>
    <property type="match status" value="3"/>
</dbReference>
<feature type="domain" description="Carrier" evidence="11">
    <location>
        <begin position="234"/>
        <end position="307"/>
    </location>
</feature>
<comment type="similarity">
    <text evidence="4">Belongs to the short-chain dehydrogenases/reductases (SDR) family.</text>
</comment>
<keyword evidence="5" id="KW-0596">Phosphopantetheine</keyword>
<dbReference type="CDD" id="cd00833">
    <property type="entry name" value="PKS"/>
    <property type="match status" value="2"/>
</dbReference>
<evidence type="ECO:0000259" key="12">
    <source>
        <dbReference type="PROSITE" id="PS52004"/>
    </source>
</evidence>
<dbReference type="Pfam" id="PF00109">
    <property type="entry name" value="ketoacyl-synt"/>
    <property type="match status" value="2"/>
</dbReference>
<dbReference type="InterPro" id="IPR036291">
    <property type="entry name" value="NAD(P)-bd_dom_sf"/>
</dbReference>
<evidence type="ECO:0000313" key="14">
    <source>
        <dbReference type="Proteomes" id="UP001152485"/>
    </source>
</evidence>
<dbReference type="InterPro" id="IPR054514">
    <property type="entry name" value="RhiE-like_linker"/>
</dbReference>
<dbReference type="Proteomes" id="UP001152485">
    <property type="component" value="Unassembled WGS sequence"/>
</dbReference>
<evidence type="ECO:0000256" key="6">
    <source>
        <dbReference type="ARBA" id="ARBA00022490"/>
    </source>
</evidence>
<feature type="domain" description="Ketosynthase family 3 (KS3)" evidence="12">
    <location>
        <begin position="1586"/>
        <end position="2000"/>
    </location>
</feature>
<evidence type="ECO:0000259" key="11">
    <source>
        <dbReference type="PROSITE" id="PS50075"/>
    </source>
</evidence>
<evidence type="ECO:0000256" key="4">
    <source>
        <dbReference type="ARBA" id="ARBA00006484"/>
    </source>
</evidence>
<dbReference type="SMART" id="SM01294">
    <property type="entry name" value="PKS_PP_betabranch"/>
    <property type="match status" value="1"/>
</dbReference>
<dbReference type="PANTHER" id="PTHR43775:SF37">
    <property type="entry name" value="SI:DKEY-61P9.11"/>
    <property type="match status" value="1"/>
</dbReference>
<dbReference type="SMART" id="SM00822">
    <property type="entry name" value="PKS_KR"/>
    <property type="match status" value="1"/>
</dbReference>
<keyword evidence="10" id="KW-0175">Coiled coil</keyword>
<dbReference type="Gene3D" id="1.10.1240.100">
    <property type="match status" value="1"/>
</dbReference>
<dbReference type="InterPro" id="IPR020806">
    <property type="entry name" value="PKS_PP-bd"/>
</dbReference>
<dbReference type="PROSITE" id="PS52004">
    <property type="entry name" value="KS3_2"/>
    <property type="match status" value="2"/>
</dbReference>
<dbReference type="Gene3D" id="1.10.1200.10">
    <property type="entry name" value="ACP-like"/>
    <property type="match status" value="3"/>
</dbReference>
<evidence type="ECO:0000256" key="7">
    <source>
        <dbReference type="ARBA" id="ARBA00022553"/>
    </source>
</evidence>
<name>A0ABN8URR3_9GAMM</name>
<comment type="caution">
    <text evidence="13">The sequence shown here is derived from an EMBL/GenBank/DDBJ whole genome shotgun (WGS) entry which is preliminary data.</text>
</comment>
<keyword evidence="7" id="KW-0597">Phosphoprotein</keyword>
<evidence type="ECO:0000256" key="8">
    <source>
        <dbReference type="ARBA" id="ARBA00022679"/>
    </source>
</evidence>